<protein>
    <recommendedName>
        <fullName evidence="3">Transposase</fullName>
    </recommendedName>
</protein>
<evidence type="ECO:0000313" key="1">
    <source>
        <dbReference type="EMBL" id="WPL15683.1"/>
    </source>
</evidence>
<dbReference type="EMBL" id="CP121472">
    <property type="protein sequence ID" value="WPL15683.1"/>
    <property type="molecule type" value="Genomic_DNA"/>
</dbReference>
<organism evidence="1 2">
    <name type="scientific">Thiorhodovibrio winogradskyi</name>
    <dbReference type="NCBI Taxonomy" id="77007"/>
    <lineage>
        <taxon>Bacteria</taxon>
        <taxon>Pseudomonadati</taxon>
        <taxon>Pseudomonadota</taxon>
        <taxon>Gammaproteobacteria</taxon>
        <taxon>Chromatiales</taxon>
        <taxon>Chromatiaceae</taxon>
        <taxon>Thiorhodovibrio</taxon>
    </lineage>
</organism>
<evidence type="ECO:0000313" key="2">
    <source>
        <dbReference type="Proteomes" id="UP001432180"/>
    </source>
</evidence>
<sequence length="88" mass="9803">MEPVCRFIEQRFLPVLDNRDLRWSNEIVVKTAFLVILFADLGYIMDSETAVGRRHCDLSMILRPDARAPGTRPQACGKAGISGKAGIK</sequence>
<keyword evidence="2" id="KW-1185">Reference proteome</keyword>
<evidence type="ECO:0008006" key="3">
    <source>
        <dbReference type="Google" id="ProtNLM"/>
    </source>
</evidence>
<gene>
    <name evidence="1" type="ORF">Thiowin_00596</name>
</gene>
<name>A0ABZ0S3K8_9GAMM</name>
<dbReference type="RefSeq" id="WP_328986238.1">
    <property type="nucleotide sequence ID" value="NZ_CP121472.1"/>
</dbReference>
<reference evidence="1 2" key="1">
    <citation type="journal article" date="2023" name="Microorganisms">
        <title>Thiorhodovibrio frisius and Trv. litoralis spp. nov., Two Novel Members from a Clade of Fastidious Purple Sulfur Bacteria That Exhibit Unique Red-Shifted Light-Harvesting Capabilities.</title>
        <authorList>
            <person name="Methner A."/>
            <person name="Kuzyk S.B."/>
            <person name="Petersen J."/>
            <person name="Bauer S."/>
            <person name="Brinkmann H."/>
            <person name="Sichau K."/>
            <person name="Wanner G."/>
            <person name="Wolf J."/>
            <person name="Neumann-Schaal M."/>
            <person name="Henke P."/>
            <person name="Tank M."/>
            <person name="Sproer C."/>
            <person name="Bunk B."/>
            <person name="Overmann J."/>
        </authorList>
    </citation>
    <scope>NUCLEOTIDE SEQUENCE [LARGE SCALE GENOMIC DNA]</scope>
    <source>
        <strain evidence="1 2">DSM 6702</strain>
    </source>
</reference>
<accession>A0ABZ0S3K8</accession>
<proteinExistence type="predicted"/>
<dbReference type="Proteomes" id="UP001432180">
    <property type="component" value="Chromosome"/>
</dbReference>